<organism evidence="2 3">
    <name type="scientific">Chitinophaga caseinilytica</name>
    <dbReference type="NCBI Taxonomy" id="2267521"/>
    <lineage>
        <taxon>Bacteria</taxon>
        <taxon>Pseudomonadati</taxon>
        <taxon>Bacteroidota</taxon>
        <taxon>Chitinophagia</taxon>
        <taxon>Chitinophagales</taxon>
        <taxon>Chitinophagaceae</taxon>
        <taxon>Chitinophaga</taxon>
    </lineage>
</organism>
<protein>
    <recommendedName>
        <fullName evidence="1">VWFA domain-containing protein</fullName>
    </recommendedName>
</protein>
<evidence type="ECO:0000313" key="3">
    <source>
        <dbReference type="Proteomes" id="UP001449657"/>
    </source>
</evidence>
<dbReference type="InterPro" id="IPR002035">
    <property type="entry name" value="VWF_A"/>
</dbReference>
<dbReference type="RefSeq" id="WP_341839207.1">
    <property type="nucleotide sequence ID" value="NZ_CP149792.1"/>
</dbReference>
<keyword evidence="3" id="KW-1185">Reference proteome</keyword>
<dbReference type="PROSITE" id="PS50234">
    <property type="entry name" value="VWFA"/>
    <property type="match status" value="1"/>
</dbReference>
<accession>A0ABZ2YXP6</accession>
<evidence type="ECO:0000313" key="2">
    <source>
        <dbReference type="EMBL" id="WZN44425.1"/>
    </source>
</evidence>
<proteinExistence type="predicted"/>
<feature type="domain" description="VWFA" evidence="1">
    <location>
        <begin position="57"/>
        <end position="245"/>
    </location>
</feature>
<dbReference type="InterPro" id="IPR036465">
    <property type="entry name" value="vWFA_dom_sf"/>
</dbReference>
<gene>
    <name evidence="2" type="ORF">WJU22_16135</name>
</gene>
<dbReference type="Proteomes" id="UP001449657">
    <property type="component" value="Chromosome"/>
</dbReference>
<dbReference type="EMBL" id="CP150096">
    <property type="protein sequence ID" value="WZN44425.1"/>
    <property type="molecule type" value="Genomic_DNA"/>
</dbReference>
<dbReference type="SUPFAM" id="SSF53300">
    <property type="entry name" value="vWA-like"/>
    <property type="match status" value="1"/>
</dbReference>
<reference evidence="2 3" key="1">
    <citation type="submission" date="2024-03" db="EMBL/GenBank/DDBJ databases">
        <title>Chitinophaga caseinilytica sp. nov., a casein hydrolysing bacterium isolated from forest soil.</title>
        <authorList>
            <person name="Lee D.S."/>
            <person name="Han D.M."/>
            <person name="Baek J.H."/>
            <person name="Choi D.G."/>
            <person name="Jeon J.H."/>
            <person name="Jeon C.O."/>
        </authorList>
    </citation>
    <scope>NUCLEOTIDE SEQUENCE [LARGE SCALE GENOMIC DNA]</scope>
    <source>
        <strain evidence="2 3">KACC 19118</strain>
    </source>
</reference>
<name>A0ABZ2YXP6_9BACT</name>
<dbReference type="Gene3D" id="3.40.50.410">
    <property type="entry name" value="von Willebrand factor, type A domain"/>
    <property type="match status" value="1"/>
</dbReference>
<dbReference type="SMART" id="SM00327">
    <property type="entry name" value="VWA"/>
    <property type="match status" value="1"/>
</dbReference>
<sequence>MKTVIITGITGLALTSVLLAWKYNVSPVAHQTPVTTATPLPAQAPASPKDNTGTRIQVALLLDTSNSMDGLIDQAKSRLWNIINTLTTLKYQGKTPVIEIALYEYGNDGLSETNGHIREVLPLTTDLDLLSEKLFSLKTNGGQEYCGAVINTAVKSLEWGRDEADMKLIYIAGNEPFDQGRISYVNAAGDALRKSIFINTIFCGDRQEGINTRWKDGADKGKGKYFFIDSDEKVTYIETPYDAQIDACNEKLNDTYIAYGTVGRAKKSNQAQQDYNAKSISAANSAERTVSKAKEVYKNESWDLVERSKKDHAVLSKISKGDLPQELQGKSEAEIRQVIAAKGQARDSIQKTIAVLGKKRQEFIDAKRKTANVKDDLGTAINQSILQLAASKGYSVDK</sequence>
<evidence type="ECO:0000259" key="1">
    <source>
        <dbReference type="PROSITE" id="PS50234"/>
    </source>
</evidence>